<dbReference type="STRING" id="1220535.IMCC14465_02520"/>
<dbReference type="Pfam" id="PF09312">
    <property type="entry name" value="SurA_N"/>
    <property type="match status" value="1"/>
</dbReference>
<dbReference type="EMBL" id="ALYF01000002">
    <property type="protein sequence ID" value="EJW21858.1"/>
    <property type="molecule type" value="Genomic_DNA"/>
</dbReference>
<keyword evidence="5" id="KW-0143">Chaperone</keyword>
<dbReference type="Proteomes" id="UP000004836">
    <property type="component" value="Unassembled WGS sequence"/>
</dbReference>
<protein>
    <recommendedName>
        <fullName evidence="1">Parvulin-like PPIase</fullName>
    </recommendedName>
    <alternativeName>
        <fullName evidence="7">Peptidyl-prolyl cis-trans isomerase plp</fullName>
    </alternativeName>
    <alternativeName>
        <fullName evidence="8">Rotamase plp</fullName>
    </alternativeName>
</protein>
<evidence type="ECO:0000259" key="10">
    <source>
        <dbReference type="PROSITE" id="PS50198"/>
    </source>
</evidence>
<reference evidence="11 12" key="1">
    <citation type="journal article" date="2012" name="J. Bacteriol.">
        <title>Genome Sequence of Strain IMCC14465, Isolated from the East Sea, Belonging to the PS1 Clade of Alphaproteobacteria.</title>
        <authorList>
            <person name="Yang S.J."/>
            <person name="Kang I."/>
            <person name="Cho J.C."/>
        </authorList>
    </citation>
    <scope>NUCLEOTIDE SEQUENCE [LARGE SCALE GENOMIC DNA]</scope>
    <source>
        <strain evidence="11 12">IMCC14465</strain>
    </source>
</reference>
<comment type="caution">
    <text evidence="11">The sequence shown here is derived from an EMBL/GenBank/DDBJ whole genome shotgun (WGS) entry which is preliminary data.</text>
</comment>
<evidence type="ECO:0000256" key="5">
    <source>
        <dbReference type="ARBA" id="ARBA00023186"/>
    </source>
</evidence>
<dbReference type="Gene3D" id="3.10.50.40">
    <property type="match status" value="1"/>
</dbReference>
<dbReference type="InterPro" id="IPR015391">
    <property type="entry name" value="SurA_N"/>
</dbReference>
<evidence type="ECO:0000256" key="1">
    <source>
        <dbReference type="ARBA" id="ARBA00018370"/>
    </source>
</evidence>
<evidence type="ECO:0000256" key="6">
    <source>
        <dbReference type="ARBA" id="ARBA00023235"/>
    </source>
</evidence>
<dbReference type="PROSITE" id="PS01096">
    <property type="entry name" value="PPIC_PPIASE_1"/>
    <property type="match status" value="1"/>
</dbReference>
<dbReference type="eggNOG" id="COG0760">
    <property type="taxonomic scope" value="Bacteria"/>
</dbReference>
<keyword evidence="3" id="KW-0574">Periplasm</keyword>
<keyword evidence="6 9" id="KW-0413">Isomerase</keyword>
<dbReference type="InterPro" id="IPR046357">
    <property type="entry name" value="PPIase_dom_sf"/>
</dbReference>
<dbReference type="PROSITE" id="PS50198">
    <property type="entry name" value="PPIC_PPIASE_2"/>
    <property type="match status" value="1"/>
</dbReference>
<evidence type="ECO:0000256" key="4">
    <source>
        <dbReference type="ARBA" id="ARBA00023110"/>
    </source>
</evidence>
<evidence type="ECO:0000313" key="12">
    <source>
        <dbReference type="Proteomes" id="UP000004836"/>
    </source>
</evidence>
<evidence type="ECO:0000256" key="7">
    <source>
        <dbReference type="ARBA" id="ARBA00030642"/>
    </source>
</evidence>
<dbReference type="PANTHER" id="PTHR47637">
    <property type="entry name" value="CHAPERONE SURA"/>
    <property type="match status" value="1"/>
</dbReference>
<evidence type="ECO:0000256" key="3">
    <source>
        <dbReference type="ARBA" id="ARBA00022764"/>
    </source>
</evidence>
<dbReference type="InterPro" id="IPR023058">
    <property type="entry name" value="PPIase_PpiC_CS"/>
</dbReference>
<dbReference type="InterPro" id="IPR050280">
    <property type="entry name" value="OMP_Chaperone_SurA"/>
</dbReference>
<dbReference type="InterPro" id="IPR000297">
    <property type="entry name" value="PPIase_PpiC"/>
</dbReference>
<name>J9DIC2_9PROT</name>
<dbReference type="PANTHER" id="PTHR47637:SF1">
    <property type="entry name" value="CHAPERONE SURA"/>
    <property type="match status" value="1"/>
</dbReference>
<dbReference type="Gene3D" id="1.10.4030.10">
    <property type="entry name" value="Porin chaperone SurA, peptide-binding domain"/>
    <property type="match status" value="1"/>
</dbReference>
<evidence type="ECO:0000256" key="9">
    <source>
        <dbReference type="PROSITE-ProRule" id="PRU00278"/>
    </source>
</evidence>
<evidence type="ECO:0000256" key="8">
    <source>
        <dbReference type="ARBA" id="ARBA00031484"/>
    </source>
</evidence>
<accession>J9DIC2</accession>
<gene>
    <name evidence="11" type="ORF">IMCC14465_02520</name>
</gene>
<dbReference type="SUPFAM" id="SSF54534">
    <property type="entry name" value="FKBP-like"/>
    <property type="match status" value="1"/>
</dbReference>
<feature type="domain" description="PpiC" evidence="10">
    <location>
        <begin position="189"/>
        <end position="287"/>
    </location>
</feature>
<evidence type="ECO:0000313" key="11">
    <source>
        <dbReference type="EMBL" id="EJW21858.1"/>
    </source>
</evidence>
<sequence>MHFSGLTNFLNMTISLNRFMTPKNKIIALIFTALFIFHPANGREVEGIAAIVNDEVISQFDVDQRVNLFLVTSGIERTPQNIDGLRRQVLRSLIQEKLQLQEARDSEIEVSRAEINASMQDMASGSNRSLAEVVQFLKDNNVHIRTMENQIEAELAWNRFVRGRFGRQISIGEIEIDETLERAEQAINQDRVNISEILLLANNQQDTQRLLAEAGQIVGQLRAGVNFGAVARQFSAASSSASGGNLGWLPVNQLEKDIVPIIENMAIGDISEPIQTSAGIYIVQLNSKQQSGGIDPMRNLFDLLIITYDIGTDDPLSKLATIKNNFTTCNQTEAEAKNMGALSVTRTGEVELRRFPKNLQSEISKQEAGQIIGPKKNEKIAEMVVVCERKDNQGAAISRDVVENNLYSQRLAIMARRHLRELRRDSIVEYR</sequence>
<proteinExistence type="predicted"/>
<dbReference type="GO" id="GO:0003755">
    <property type="term" value="F:peptidyl-prolyl cis-trans isomerase activity"/>
    <property type="evidence" value="ECO:0007669"/>
    <property type="project" value="UniProtKB-KW"/>
</dbReference>
<dbReference type="InterPro" id="IPR027304">
    <property type="entry name" value="Trigger_fact/SurA_dom_sf"/>
</dbReference>
<keyword evidence="2" id="KW-0732">Signal</keyword>
<dbReference type="SUPFAM" id="SSF109998">
    <property type="entry name" value="Triger factor/SurA peptide-binding domain-like"/>
    <property type="match status" value="1"/>
</dbReference>
<evidence type="ECO:0000256" key="2">
    <source>
        <dbReference type="ARBA" id="ARBA00022729"/>
    </source>
</evidence>
<dbReference type="AlphaFoldDB" id="J9DIC2"/>
<keyword evidence="12" id="KW-1185">Reference proteome</keyword>
<organism evidence="11 12">
    <name type="scientific">alpha proteobacterium IMCC14465</name>
    <dbReference type="NCBI Taxonomy" id="1220535"/>
    <lineage>
        <taxon>Bacteria</taxon>
        <taxon>Pseudomonadati</taxon>
        <taxon>Pseudomonadota</taxon>
        <taxon>Alphaproteobacteria</taxon>
        <taxon>PS1 clade</taxon>
    </lineage>
</organism>
<dbReference type="Pfam" id="PF00639">
    <property type="entry name" value="Rotamase"/>
    <property type="match status" value="1"/>
</dbReference>
<keyword evidence="4 9" id="KW-0697">Rotamase</keyword>